<dbReference type="GO" id="GO:0008270">
    <property type="term" value="F:zinc ion binding"/>
    <property type="evidence" value="ECO:0007669"/>
    <property type="project" value="InterPro"/>
</dbReference>
<keyword evidence="5" id="KW-1185">Reference proteome</keyword>
<proteinExistence type="predicted"/>
<reference evidence="4" key="2">
    <citation type="submission" date="2018-02" db="UniProtKB">
        <authorList>
            <consortium name="EnsemblPlants"/>
        </authorList>
    </citation>
    <scope>IDENTIFICATION</scope>
    <source>
        <strain evidence="4">Williams 82</strain>
    </source>
</reference>
<dbReference type="GO" id="GO:0003676">
    <property type="term" value="F:nucleic acid binding"/>
    <property type="evidence" value="ECO:0007669"/>
    <property type="project" value="InterPro"/>
</dbReference>
<evidence type="ECO:0000259" key="2">
    <source>
        <dbReference type="Pfam" id="PF00098"/>
    </source>
</evidence>
<dbReference type="Proteomes" id="UP000008827">
    <property type="component" value="Chromosome 15"/>
</dbReference>
<feature type="region of interest" description="Disordered" evidence="1">
    <location>
        <begin position="155"/>
        <end position="179"/>
    </location>
</feature>
<dbReference type="EMBL" id="CM000848">
    <property type="protein sequence ID" value="KRH12841.1"/>
    <property type="molecule type" value="Genomic_DNA"/>
</dbReference>
<dbReference type="InParanoid" id="A0A0R0GBX8"/>
<reference evidence="3 4" key="1">
    <citation type="journal article" date="2010" name="Nature">
        <title>Genome sequence of the palaeopolyploid soybean.</title>
        <authorList>
            <person name="Schmutz J."/>
            <person name="Cannon S.B."/>
            <person name="Schlueter J."/>
            <person name="Ma J."/>
            <person name="Mitros T."/>
            <person name="Nelson W."/>
            <person name="Hyten D.L."/>
            <person name="Song Q."/>
            <person name="Thelen J.J."/>
            <person name="Cheng J."/>
            <person name="Xu D."/>
            <person name="Hellsten U."/>
            <person name="May G.D."/>
            <person name="Yu Y."/>
            <person name="Sakurai T."/>
            <person name="Umezawa T."/>
            <person name="Bhattacharyya M.K."/>
            <person name="Sandhu D."/>
            <person name="Valliyodan B."/>
            <person name="Lindquist E."/>
            <person name="Peto M."/>
            <person name="Grant D."/>
            <person name="Shu S."/>
            <person name="Goodstein D."/>
            <person name="Barry K."/>
            <person name="Futrell-Griggs M."/>
            <person name="Abernathy B."/>
            <person name="Du J."/>
            <person name="Tian Z."/>
            <person name="Zhu L."/>
            <person name="Gill N."/>
            <person name="Joshi T."/>
            <person name="Libault M."/>
            <person name="Sethuraman A."/>
            <person name="Zhang X.-C."/>
            <person name="Shinozaki K."/>
            <person name="Nguyen H.T."/>
            <person name="Wing R.A."/>
            <person name="Cregan P."/>
            <person name="Specht J."/>
            <person name="Grimwood J."/>
            <person name="Rokhsar D."/>
            <person name="Stacey G."/>
            <person name="Shoemaker R.C."/>
            <person name="Jackson S.A."/>
        </authorList>
    </citation>
    <scope>NUCLEOTIDE SEQUENCE</scope>
    <source>
        <strain evidence="4">cv. Williams 82</strain>
        <tissue evidence="3">Callus</tissue>
    </source>
</reference>
<dbReference type="InterPro" id="IPR036875">
    <property type="entry name" value="Znf_CCHC_sf"/>
</dbReference>
<accession>A0A0R0GBX8</accession>
<feature type="domain" description="CCHC-type" evidence="2">
    <location>
        <begin position="138"/>
        <end position="151"/>
    </location>
</feature>
<dbReference type="InterPro" id="IPR001878">
    <property type="entry name" value="Znf_CCHC"/>
</dbReference>
<dbReference type="Pfam" id="PF00098">
    <property type="entry name" value="zf-CCHC"/>
    <property type="match status" value="1"/>
</dbReference>
<dbReference type="AlphaFoldDB" id="A0A0R0GBX8"/>
<feature type="compositionally biased region" description="Acidic residues" evidence="1">
    <location>
        <begin position="169"/>
        <end position="179"/>
    </location>
</feature>
<evidence type="ECO:0000313" key="3">
    <source>
        <dbReference type="EMBL" id="KRH12841.1"/>
    </source>
</evidence>
<feature type="region of interest" description="Disordered" evidence="1">
    <location>
        <begin position="81"/>
        <end position="106"/>
    </location>
</feature>
<reference evidence="3" key="3">
    <citation type="submission" date="2018-07" db="EMBL/GenBank/DDBJ databases">
        <title>WGS assembly of Glycine max.</title>
        <authorList>
            <person name="Schmutz J."/>
            <person name="Cannon S."/>
            <person name="Schlueter J."/>
            <person name="Ma J."/>
            <person name="Mitros T."/>
            <person name="Nelson W."/>
            <person name="Hyten D."/>
            <person name="Song Q."/>
            <person name="Thelen J."/>
            <person name="Cheng J."/>
            <person name="Xu D."/>
            <person name="Hellsten U."/>
            <person name="May G."/>
            <person name="Yu Y."/>
            <person name="Sakurai T."/>
            <person name="Umezawa T."/>
            <person name="Bhattacharyya M."/>
            <person name="Sandhu D."/>
            <person name="Valliyodan B."/>
            <person name="Lindquist E."/>
            <person name="Peto M."/>
            <person name="Grant D."/>
            <person name="Shu S."/>
            <person name="Goodstein D."/>
            <person name="Barry K."/>
            <person name="Futrell-Griggs M."/>
            <person name="Abernathy B."/>
            <person name="Du J."/>
            <person name="Tian Z."/>
            <person name="Zhu L."/>
            <person name="Gill N."/>
            <person name="Joshi T."/>
            <person name="Libault M."/>
            <person name="Sethuraman A."/>
            <person name="Zhang X."/>
            <person name="Shinozaki K."/>
            <person name="Nguyen H."/>
            <person name="Wing R."/>
            <person name="Cregan P."/>
            <person name="Specht J."/>
            <person name="Grimwood J."/>
            <person name="Rokhsar D."/>
            <person name="Stacey G."/>
            <person name="Shoemaker R."/>
            <person name="Jackson S."/>
        </authorList>
    </citation>
    <scope>NUCLEOTIDE SEQUENCE</scope>
    <source>
        <tissue evidence="3">Callus</tissue>
    </source>
</reference>
<sequence>MDEAEDLHCMFGCFQTILNELGSLGKNFDNYDHIDKILRSLSRKWRPRVTTLRSLKNLDTMSLEELVRTLKVHEQDKGIKKGKSLALGGQKVKKASSTKESSSRKIRKMWKNKIGPEWKNSSKKVFKLKEDREKSSVICYKCNKPGHFKSERLELEKSKDKKSLMSTWEDLDDTTSDEEGEKEINLCLMVDTTSEELE</sequence>
<gene>
    <name evidence="3" type="ORF">GLYMA_15G198400</name>
</gene>
<dbReference type="Pfam" id="PF14223">
    <property type="entry name" value="Retrotran_gag_2"/>
    <property type="match status" value="1"/>
</dbReference>
<dbReference type="Gramene" id="KRH12841">
    <property type="protein sequence ID" value="KRH12841"/>
    <property type="gene ID" value="GLYMA_15G198400"/>
</dbReference>
<evidence type="ECO:0000313" key="5">
    <source>
        <dbReference type="Proteomes" id="UP000008827"/>
    </source>
</evidence>
<evidence type="ECO:0000313" key="4">
    <source>
        <dbReference type="EnsemblPlants" id="KRH12841"/>
    </source>
</evidence>
<protein>
    <recommendedName>
        <fullName evidence="2">CCHC-type domain-containing protein</fullName>
    </recommendedName>
</protein>
<dbReference type="SUPFAM" id="SSF57756">
    <property type="entry name" value="Retrovirus zinc finger-like domains"/>
    <property type="match status" value="1"/>
</dbReference>
<dbReference type="EnsemblPlants" id="KRH12841">
    <property type="protein sequence ID" value="KRH12841"/>
    <property type="gene ID" value="GLYMA_15G198400"/>
</dbReference>
<organism evidence="3">
    <name type="scientific">Glycine max</name>
    <name type="common">Soybean</name>
    <name type="synonym">Glycine hispida</name>
    <dbReference type="NCBI Taxonomy" id="3847"/>
    <lineage>
        <taxon>Eukaryota</taxon>
        <taxon>Viridiplantae</taxon>
        <taxon>Streptophyta</taxon>
        <taxon>Embryophyta</taxon>
        <taxon>Tracheophyta</taxon>
        <taxon>Spermatophyta</taxon>
        <taxon>Magnoliopsida</taxon>
        <taxon>eudicotyledons</taxon>
        <taxon>Gunneridae</taxon>
        <taxon>Pentapetalae</taxon>
        <taxon>rosids</taxon>
        <taxon>fabids</taxon>
        <taxon>Fabales</taxon>
        <taxon>Fabaceae</taxon>
        <taxon>Papilionoideae</taxon>
        <taxon>50 kb inversion clade</taxon>
        <taxon>NPAAA clade</taxon>
        <taxon>indigoferoid/millettioid clade</taxon>
        <taxon>Phaseoleae</taxon>
        <taxon>Glycine</taxon>
        <taxon>Glycine subgen. Soja</taxon>
    </lineage>
</organism>
<evidence type="ECO:0000256" key="1">
    <source>
        <dbReference type="SAM" id="MobiDB-lite"/>
    </source>
</evidence>
<name>A0A0R0GBX8_SOYBN</name>